<evidence type="ECO:0000313" key="2">
    <source>
        <dbReference type="Proteomes" id="UP001183388"/>
    </source>
</evidence>
<gene>
    <name evidence="1" type="ORF">RM780_16830</name>
</gene>
<protein>
    <submittedName>
        <fullName evidence="1">Uncharacterized protein</fullName>
    </submittedName>
</protein>
<proteinExistence type="predicted"/>
<accession>A0ABU2LAL9</accession>
<reference evidence="2" key="1">
    <citation type="submission" date="2023-07" db="EMBL/GenBank/DDBJ databases">
        <title>30 novel species of actinomycetes from the DSMZ collection.</title>
        <authorList>
            <person name="Nouioui I."/>
        </authorList>
    </citation>
    <scope>NUCLEOTIDE SEQUENCE [LARGE SCALE GENOMIC DNA]</scope>
    <source>
        <strain evidence="2">DSM 44917</strain>
    </source>
</reference>
<dbReference type="EMBL" id="JAVREN010000024">
    <property type="protein sequence ID" value="MDT0308611.1"/>
    <property type="molecule type" value="Genomic_DNA"/>
</dbReference>
<keyword evidence="2" id="KW-1185">Reference proteome</keyword>
<sequence length="76" mass="8253">MHAKEQPGTVVGVTVDPGTVRVGDQMLFAGQAFTVADLTVLPGGGRRLAFESGEAFLMRSTTVLYAMRRVPARRFR</sequence>
<organism evidence="1 2">
    <name type="scientific">Streptomyces boetiae</name>
    <dbReference type="NCBI Taxonomy" id="3075541"/>
    <lineage>
        <taxon>Bacteria</taxon>
        <taxon>Bacillati</taxon>
        <taxon>Actinomycetota</taxon>
        <taxon>Actinomycetes</taxon>
        <taxon>Kitasatosporales</taxon>
        <taxon>Streptomycetaceae</taxon>
        <taxon>Streptomyces</taxon>
    </lineage>
</organism>
<comment type="caution">
    <text evidence="1">The sequence shown here is derived from an EMBL/GenBank/DDBJ whole genome shotgun (WGS) entry which is preliminary data.</text>
</comment>
<name>A0ABU2LAL9_9ACTN</name>
<evidence type="ECO:0000313" key="1">
    <source>
        <dbReference type="EMBL" id="MDT0308611.1"/>
    </source>
</evidence>
<dbReference type="RefSeq" id="WP_311631552.1">
    <property type="nucleotide sequence ID" value="NZ_JAVREN010000024.1"/>
</dbReference>
<dbReference type="Proteomes" id="UP001183388">
    <property type="component" value="Unassembled WGS sequence"/>
</dbReference>